<dbReference type="InterPro" id="IPR042099">
    <property type="entry name" value="ANL_N_sf"/>
</dbReference>
<feature type="domain" description="AMP-binding enzyme C-terminal" evidence="6">
    <location>
        <begin position="486"/>
        <end position="603"/>
    </location>
</feature>
<dbReference type="SUPFAM" id="SSF56801">
    <property type="entry name" value="Acetyl-CoA synthetase-like"/>
    <property type="match status" value="1"/>
</dbReference>
<dbReference type="InterPro" id="IPR040097">
    <property type="entry name" value="FAAL/FAAC"/>
</dbReference>
<feature type="domain" description="AMP-dependent synthetase/ligase" evidence="5">
    <location>
        <begin position="29"/>
        <end position="432"/>
    </location>
</feature>
<proteinExistence type="inferred from homology"/>
<dbReference type="Pfam" id="PF00501">
    <property type="entry name" value="AMP-binding"/>
    <property type="match status" value="1"/>
</dbReference>
<reference evidence="7 8" key="2">
    <citation type="submission" date="2018-06" db="EMBL/GenBank/DDBJ databases">
        <title>Metagenomic assembly of (sub)arctic Cyanobacteria and their associated microbiome from non-axenic cultures.</title>
        <authorList>
            <person name="Baurain D."/>
        </authorList>
    </citation>
    <scope>NUCLEOTIDE SEQUENCE [LARGE SCALE GENOMIC DNA]</scope>
    <source>
        <strain evidence="7">ULC129bin1</strain>
    </source>
</reference>
<dbReference type="InterPro" id="IPR045851">
    <property type="entry name" value="AMP-bd_C_sf"/>
</dbReference>
<dbReference type="GO" id="GO:0070566">
    <property type="term" value="F:adenylyltransferase activity"/>
    <property type="evidence" value="ECO:0007669"/>
    <property type="project" value="TreeGrafter"/>
</dbReference>
<organism evidence="7 8">
    <name type="scientific">Leptolyngbya foveolarum</name>
    <dbReference type="NCBI Taxonomy" id="47253"/>
    <lineage>
        <taxon>Bacteria</taxon>
        <taxon>Bacillati</taxon>
        <taxon>Cyanobacteriota</taxon>
        <taxon>Cyanophyceae</taxon>
        <taxon>Leptolyngbyales</taxon>
        <taxon>Leptolyngbyaceae</taxon>
        <taxon>Leptolyngbya group</taxon>
        <taxon>Leptolyngbya</taxon>
    </lineage>
</organism>
<dbReference type="InterPro" id="IPR025110">
    <property type="entry name" value="AMP-bd_C"/>
</dbReference>
<dbReference type="GO" id="GO:0016874">
    <property type="term" value="F:ligase activity"/>
    <property type="evidence" value="ECO:0007669"/>
    <property type="project" value="UniProtKB-KW"/>
</dbReference>
<dbReference type="AlphaFoldDB" id="A0A2W4W673"/>
<evidence type="ECO:0000313" key="7">
    <source>
        <dbReference type="EMBL" id="PZO17595.1"/>
    </source>
</evidence>
<dbReference type="EMBL" id="QBMC01000065">
    <property type="protein sequence ID" value="PZO17595.1"/>
    <property type="molecule type" value="Genomic_DNA"/>
</dbReference>
<evidence type="ECO:0000256" key="2">
    <source>
        <dbReference type="ARBA" id="ARBA00022598"/>
    </source>
</evidence>
<dbReference type="GO" id="GO:0071766">
    <property type="term" value="P:Actinobacterium-type cell wall biogenesis"/>
    <property type="evidence" value="ECO:0007669"/>
    <property type="project" value="UniProtKB-ARBA"/>
</dbReference>
<dbReference type="CDD" id="cd05931">
    <property type="entry name" value="FAAL"/>
    <property type="match status" value="1"/>
</dbReference>
<comment type="caution">
    <text evidence="7">The sequence shown here is derived from an EMBL/GenBank/DDBJ whole genome shotgun (WGS) entry which is preliminary data.</text>
</comment>
<dbReference type="Pfam" id="PF23024">
    <property type="entry name" value="AMP-dom_DIP2-like"/>
    <property type="match status" value="1"/>
</dbReference>
<reference evidence="8" key="1">
    <citation type="submission" date="2018-04" db="EMBL/GenBank/DDBJ databases">
        <authorList>
            <person name="Cornet L."/>
        </authorList>
    </citation>
    <scope>NUCLEOTIDE SEQUENCE [LARGE SCALE GENOMIC DNA]</scope>
</reference>
<keyword evidence="4" id="KW-0443">Lipid metabolism</keyword>
<dbReference type="PANTHER" id="PTHR22754">
    <property type="entry name" value="DISCO-INTERACTING PROTEIN 2 DIP2 -RELATED"/>
    <property type="match status" value="1"/>
</dbReference>
<dbReference type="Gene3D" id="3.40.50.12780">
    <property type="entry name" value="N-terminal domain of ligase-like"/>
    <property type="match status" value="1"/>
</dbReference>
<evidence type="ECO:0000256" key="4">
    <source>
        <dbReference type="ARBA" id="ARBA00023098"/>
    </source>
</evidence>
<sequence length="632" mass="69107">MTVCFTRDSASRESIPSSRSSNLVALSRERATYQGSKLAYRFLQDGETESGRLSYQDIDLKARAIAQKLQSSNATGDRVLLIFPPGLDFITAFFGCLYAGAIAVPAYPPRRNQNLPRLQAIIDSSGSTFALTTSSLLARIAGSFSQSSAPEQPSQLAALHWIATDAIETENAQSWQPPDIDPQDLAFIQYTSGSTGDPKGVKISHRNILHNSALIQQSFSTTPEDSGVSWLPPYHDMGLIGCILQPMFVGASMTLMPPLAFLQQPIRWLQAISDRQATASGGPNFAYDLCVRKVKPAQLETLDLSRWKVAFTGAEPVRAATLARFAEKFAPCGFRETAFHPCYGMAETTLIVSGKTPNALPVVQSIETASLKENRVKLSTDDAQETQSVASCGQPLEGVEVVIVDPNALTLCSDRQVGEIWIKGESVAQGYWNQPALTQKIFNAWLLDNGDSPQERLRQRKGPYLRTGDLGFLQSNELFVTGRIKDLMIIRGQNHYPQDVEATVEAAHAALRSDSGAVFTIEVSAKGSVEEKVVVVQEVKRSYLRKLDPQAVIDDVRAAVTRQHGLQVYAIALIKTGSIPKTSSGKIRRSHCKTQFSETSLNVVGSWSENPRLTAEFVRLDAEMNALLEKLG</sequence>
<name>A0A2W4W673_9CYAN</name>
<evidence type="ECO:0000256" key="3">
    <source>
        <dbReference type="ARBA" id="ARBA00022832"/>
    </source>
</evidence>
<evidence type="ECO:0000259" key="5">
    <source>
        <dbReference type="Pfam" id="PF00501"/>
    </source>
</evidence>
<evidence type="ECO:0000259" key="6">
    <source>
        <dbReference type="Pfam" id="PF23024"/>
    </source>
</evidence>
<evidence type="ECO:0000256" key="1">
    <source>
        <dbReference type="ARBA" id="ARBA00006432"/>
    </source>
</evidence>
<dbReference type="InterPro" id="IPR000873">
    <property type="entry name" value="AMP-dep_synth/lig_dom"/>
</dbReference>
<accession>A0A2W4W673</accession>
<comment type="similarity">
    <text evidence="1">Belongs to the ATP-dependent AMP-binding enzyme family.</text>
</comment>
<dbReference type="PANTHER" id="PTHR22754:SF32">
    <property type="entry name" value="DISCO-INTERACTING PROTEIN 2"/>
    <property type="match status" value="1"/>
</dbReference>
<dbReference type="GO" id="GO:0005886">
    <property type="term" value="C:plasma membrane"/>
    <property type="evidence" value="ECO:0007669"/>
    <property type="project" value="TreeGrafter"/>
</dbReference>
<evidence type="ECO:0000313" key="8">
    <source>
        <dbReference type="Proteomes" id="UP000249354"/>
    </source>
</evidence>
<dbReference type="InterPro" id="IPR020845">
    <property type="entry name" value="AMP-binding_CS"/>
</dbReference>
<dbReference type="FunFam" id="3.40.50.12780:FF:000013">
    <property type="entry name" value="Long-chain-fatty-acid--AMP ligase FadD32"/>
    <property type="match status" value="1"/>
</dbReference>
<protein>
    <submittedName>
        <fullName evidence="7">AMP-dependent synthetase</fullName>
    </submittedName>
</protein>
<gene>
    <name evidence="7" type="ORF">DCF25_10885</name>
</gene>
<dbReference type="Gene3D" id="3.30.300.30">
    <property type="match status" value="1"/>
</dbReference>
<keyword evidence="2" id="KW-0436">Ligase</keyword>
<dbReference type="Proteomes" id="UP000249354">
    <property type="component" value="Unassembled WGS sequence"/>
</dbReference>
<dbReference type="PROSITE" id="PS00455">
    <property type="entry name" value="AMP_BINDING"/>
    <property type="match status" value="1"/>
</dbReference>
<dbReference type="GO" id="GO:0006633">
    <property type="term" value="P:fatty acid biosynthetic process"/>
    <property type="evidence" value="ECO:0007669"/>
    <property type="project" value="TreeGrafter"/>
</dbReference>
<keyword evidence="3" id="KW-0276">Fatty acid metabolism</keyword>